<dbReference type="InterPro" id="IPR008538">
    <property type="entry name" value="Uma2"/>
</dbReference>
<dbReference type="InterPro" id="IPR011335">
    <property type="entry name" value="Restrct_endonuc-II-like"/>
</dbReference>
<sequence>MSSITNAPPPAVHYPDSDGQPMADNTLQFEWIVTLQGNIDLMFRDRADVFVAGDHLIYPVEGTADVRQAPDVYVAFGRPKGHRGSYKVFEEDHVFPQVIFEVWSPGNRFSQMEDKRDFYERYGAEEYYIVYPEFPAHIDGWQRKEEQFERIADVNGYTSPRLGIRFELQRGNIAVYHPDGRRFLSYVELGALQHETQVRAQAAEQNAEQERQRAEQERQKAERLAARLRELGIDPDTL</sequence>
<proteinExistence type="predicted"/>
<feature type="domain" description="Putative restriction endonuclease" evidence="2">
    <location>
        <begin position="43"/>
        <end position="133"/>
    </location>
</feature>
<dbReference type="PANTHER" id="PTHR33352">
    <property type="entry name" value="SLR1095 PROTEIN"/>
    <property type="match status" value="1"/>
</dbReference>
<dbReference type="KEGG" id="gms:SOIL9_03350"/>
<dbReference type="AlphaFoldDB" id="A0A6P2DA30"/>
<organism evidence="3 4">
    <name type="scientific">Gemmata massiliana</name>
    <dbReference type="NCBI Taxonomy" id="1210884"/>
    <lineage>
        <taxon>Bacteria</taxon>
        <taxon>Pseudomonadati</taxon>
        <taxon>Planctomycetota</taxon>
        <taxon>Planctomycetia</taxon>
        <taxon>Gemmatales</taxon>
        <taxon>Gemmataceae</taxon>
        <taxon>Gemmata</taxon>
    </lineage>
</organism>
<dbReference type="InterPro" id="IPR012296">
    <property type="entry name" value="Nuclease_put_TT1808"/>
</dbReference>
<reference evidence="3 4" key="1">
    <citation type="submission" date="2019-05" db="EMBL/GenBank/DDBJ databases">
        <authorList>
            <consortium name="Science for Life Laboratories"/>
        </authorList>
    </citation>
    <scope>NUCLEOTIDE SEQUENCE [LARGE SCALE GENOMIC DNA]</scope>
    <source>
        <strain evidence="3">Soil9</strain>
    </source>
</reference>
<dbReference type="RefSeq" id="WP_162671540.1">
    <property type="nucleotide sequence ID" value="NZ_LR593886.1"/>
</dbReference>
<dbReference type="SUPFAM" id="SSF52980">
    <property type="entry name" value="Restriction endonuclease-like"/>
    <property type="match status" value="1"/>
</dbReference>
<dbReference type="Proteomes" id="UP000464178">
    <property type="component" value="Chromosome"/>
</dbReference>
<evidence type="ECO:0000259" key="2">
    <source>
        <dbReference type="Pfam" id="PF05685"/>
    </source>
</evidence>
<evidence type="ECO:0000313" key="3">
    <source>
        <dbReference type="EMBL" id="VTR98256.1"/>
    </source>
</evidence>
<dbReference type="CDD" id="cd06260">
    <property type="entry name" value="DUF820-like"/>
    <property type="match status" value="1"/>
</dbReference>
<dbReference type="Pfam" id="PF05685">
    <property type="entry name" value="Uma2"/>
    <property type="match status" value="1"/>
</dbReference>
<dbReference type="EMBL" id="LR593886">
    <property type="protein sequence ID" value="VTR98256.1"/>
    <property type="molecule type" value="Genomic_DNA"/>
</dbReference>
<evidence type="ECO:0000256" key="1">
    <source>
        <dbReference type="SAM" id="Coils"/>
    </source>
</evidence>
<protein>
    <recommendedName>
        <fullName evidence="2">Putative restriction endonuclease domain-containing protein</fullName>
    </recommendedName>
</protein>
<dbReference type="PANTHER" id="PTHR33352:SF2">
    <property type="entry name" value="SLL0995 PROTEIN"/>
    <property type="match status" value="1"/>
</dbReference>
<dbReference type="Gene3D" id="3.90.1570.10">
    <property type="entry name" value="tt1808, chain A"/>
    <property type="match status" value="1"/>
</dbReference>
<feature type="coiled-coil region" evidence="1">
    <location>
        <begin position="192"/>
        <end position="234"/>
    </location>
</feature>
<accession>A0A6P2DA30</accession>
<gene>
    <name evidence="3" type="ORF">SOIL9_03350</name>
</gene>
<keyword evidence="4" id="KW-1185">Reference proteome</keyword>
<evidence type="ECO:0000313" key="4">
    <source>
        <dbReference type="Proteomes" id="UP000464178"/>
    </source>
</evidence>
<name>A0A6P2DA30_9BACT</name>
<keyword evidence="1" id="KW-0175">Coiled coil</keyword>